<accession>A0ABS0LVL2</accession>
<reference evidence="1 2" key="1">
    <citation type="submission" date="2020-07" db="EMBL/GenBank/DDBJ databases">
        <title>Facklamia lactis sp. nov., isolated from raw milk.</title>
        <authorList>
            <person name="Doll E.V."/>
            <person name="Huptas C."/>
            <person name="Staib L."/>
            <person name="Wenning M."/>
            <person name="Scherer S."/>
        </authorList>
    </citation>
    <scope>NUCLEOTIDE SEQUENCE [LARGE SCALE GENOMIC DNA]</scope>
    <source>
        <strain evidence="1 2">DSM 111018</strain>
    </source>
</reference>
<keyword evidence="2" id="KW-1185">Reference proteome</keyword>
<dbReference type="InterPro" id="IPR035528">
    <property type="entry name" value="DUF5388"/>
</dbReference>
<proteinExistence type="predicted"/>
<comment type="caution">
    <text evidence="1">The sequence shown here is derived from an EMBL/GenBank/DDBJ whole genome shotgun (WGS) entry which is preliminary data.</text>
</comment>
<evidence type="ECO:0008006" key="3">
    <source>
        <dbReference type="Google" id="ProtNLM"/>
    </source>
</evidence>
<evidence type="ECO:0000313" key="2">
    <source>
        <dbReference type="Proteomes" id="UP000721415"/>
    </source>
</evidence>
<dbReference type="Pfam" id="PF17363">
    <property type="entry name" value="DUF5388"/>
    <property type="match status" value="1"/>
</dbReference>
<dbReference type="EMBL" id="JACBXQ010000008">
    <property type="protein sequence ID" value="MBG9987334.1"/>
    <property type="molecule type" value="Genomic_DNA"/>
</dbReference>
<dbReference type="RefSeq" id="WP_197116257.1">
    <property type="nucleotide sequence ID" value="NZ_JACBXQ010000008.1"/>
</dbReference>
<evidence type="ECO:0000313" key="1">
    <source>
        <dbReference type="EMBL" id="MBG9987334.1"/>
    </source>
</evidence>
<dbReference type="Proteomes" id="UP000721415">
    <property type="component" value="Unassembled WGS sequence"/>
</dbReference>
<protein>
    <recommendedName>
        <fullName evidence="3">CopG family transcriptional regulator</fullName>
    </recommendedName>
</protein>
<name>A0ABS0LVL2_9LACT</name>
<sequence length="128" mass="14733">MGMVQKNKKLRKDNPIFDNLINRPDTNISKILSNSSVGQLSNNPTDYQVSATERVTIKVSNHTRNQIMSLANIGKFDNQKNAVETLVNEYVSKLSDDELRRYLTIFHSLELKELTRQNILFIKYAGKF</sequence>
<organism evidence="1 2">
    <name type="scientific">Facklamia lactis</name>
    <dbReference type="NCBI Taxonomy" id="2749967"/>
    <lineage>
        <taxon>Bacteria</taxon>
        <taxon>Bacillati</taxon>
        <taxon>Bacillota</taxon>
        <taxon>Bacilli</taxon>
        <taxon>Lactobacillales</taxon>
        <taxon>Aerococcaceae</taxon>
        <taxon>Facklamia</taxon>
    </lineage>
</organism>
<gene>
    <name evidence="1" type="ORF">HZY91_10700</name>
</gene>